<feature type="binding site" evidence="3">
    <location>
        <position position="127"/>
    </location>
    <ligand>
        <name>a divalent metal cation</name>
        <dbReference type="ChEBI" id="CHEBI:60240"/>
    </ligand>
</feature>
<evidence type="ECO:0000313" key="5">
    <source>
        <dbReference type="Proteomes" id="UP000031972"/>
    </source>
</evidence>
<dbReference type="PANTHER" id="PTHR37302:SF1">
    <property type="entry name" value="PROTEIN DINB"/>
    <property type="match status" value="1"/>
</dbReference>
<proteinExistence type="inferred from homology"/>
<comment type="similarity">
    <text evidence="1">Belongs to the DinB family.</text>
</comment>
<accession>A0A0C2VSZ0</accession>
<dbReference type="RefSeq" id="WP_041058582.1">
    <property type="nucleotide sequence ID" value="NZ_JXRR01000015.1"/>
</dbReference>
<organism evidence="4 5">
    <name type="scientific">Jeotgalibacillus campisalis</name>
    <dbReference type="NCBI Taxonomy" id="220754"/>
    <lineage>
        <taxon>Bacteria</taxon>
        <taxon>Bacillati</taxon>
        <taxon>Bacillota</taxon>
        <taxon>Bacilli</taxon>
        <taxon>Bacillales</taxon>
        <taxon>Caryophanaceae</taxon>
        <taxon>Jeotgalibacillus</taxon>
    </lineage>
</organism>
<dbReference type="SUPFAM" id="SSF109854">
    <property type="entry name" value="DinB/YfiT-like putative metalloenzymes"/>
    <property type="match status" value="1"/>
</dbReference>
<dbReference type="InterPro" id="IPR007837">
    <property type="entry name" value="DinB"/>
</dbReference>
<dbReference type="Gene3D" id="1.20.120.450">
    <property type="entry name" value="dinb family like domain"/>
    <property type="match status" value="1"/>
</dbReference>
<dbReference type="Proteomes" id="UP000031972">
    <property type="component" value="Unassembled WGS sequence"/>
</dbReference>
<name>A0A0C2VSZ0_9BACL</name>
<dbReference type="OrthoDB" id="9811413at2"/>
<dbReference type="InterPro" id="IPR034660">
    <property type="entry name" value="DinB/YfiT-like"/>
</dbReference>
<evidence type="ECO:0000256" key="1">
    <source>
        <dbReference type="ARBA" id="ARBA00008635"/>
    </source>
</evidence>
<evidence type="ECO:0000256" key="2">
    <source>
        <dbReference type="ARBA" id="ARBA00022723"/>
    </source>
</evidence>
<dbReference type="PATRIC" id="fig|220754.4.peg.2451"/>
<dbReference type="PANTHER" id="PTHR37302">
    <property type="entry name" value="SLR1116 PROTEIN"/>
    <property type="match status" value="1"/>
</dbReference>
<reference evidence="4 5" key="1">
    <citation type="submission" date="2015-01" db="EMBL/GenBank/DDBJ databases">
        <title>Jeotgalibacillus campisalis genome sequencing.</title>
        <authorList>
            <person name="Goh K.M."/>
            <person name="Chan K.-G."/>
            <person name="Yaakop A.S."/>
            <person name="Ee R."/>
            <person name="Gan H.M."/>
            <person name="Chan C.S."/>
        </authorList>
    </citation>
    <scope>NUCLEOTIDE SEQUENCE [LARGE SCALE GENOMIC DNA]</scope>
    <source>
        <strain evidence="4 5">SF-57</strain>
    </source>
</reference>
<evidence type="ECO:0000313" key="4">
    <source>
        <dbReference type="EMBL" id="KIL47113.1"/>
    </source>
</evidence>
<dbReference type="EMBL" id="JXRR01000015">
    <property type="protein sequence ID" value="KIL47113.1"/>
    <property type="molecule type" value="Genomic_DNA"/>
</dbReference>
<gene>
    <name evidence="4" type="ORF">KR50_24350</name>
</gene>
<feature type="binding site" evidence="3">
    <location>
        <position position="131"/>
    </location>
    <ligand>
        <name>a divalent metal cation</name>
        <dbReference type="ChEBI" id="CHEBI:60240"/>
    </ligand>
</feature>
<evidence type="ECO:0000256" key="3">
    <source>
        <dbReference type="PIRSR" id="PIRSR607837-1"/>
    </source>
</evidence>
<comment type="caution">
    <text evidence="4">The sequence shown here is derived from an EMBL/GenBank/DDBJ whole genome shotgun (WGS) entry which is preliminary data.</text>
</comment>
<protein>
    <recommendedName>
        <fullName evidence="6">Damage-inducible protein DinB</fullName>
    </recommendedName>
</protein>
<sequence length="161" mass="19137">MISLQDWFSYHIWGTTRQLTHLSELPENVYTKEIQSVFPTIQAVFEHVWLVDSLWLKRMQGEEKPEVELKTLLTVETAHKEFMVLHQQMMTYITNVEDPSLIRSFQTMKGIHMENSIEEMLYTVVNHGSYHRGNVTAMHRQMGYSGKPYDYIYYLEELKQS</sequence>
<evidence type="ECO:0008006" key="6">
    <source>
        <dbReference type="Google" id="ProtNLM"/>
    </source>
</evidence>
<dbReference type="AlphaFoldDB" id="A0A0C2VSZ0"/>
<dbReference type="GO" id="GO:0046872">
    <property type="term" value="F:metal ion binding"/>
    <property type="evidence" value="ECO:0007669"/>
    <property type="project" value="UniProtKB-KW"/>
</dbReference>
<keyword evidence="5" id="KW-1185">Reference proteome</keyword>
<dbReference type="Pfam" id="PF05163">
    <property type="entry name" value="DinB"/>
    <property type="match status" value="1"/>
</dbReference>
<keyword evidence="2 3" id="KW-0479">Metal-binding</keyword>
<feature type="binding site" evidence="3">
    <location>
        <position position="47"/>
    </location>
    <ligand>
        <name>a divalent metal cation</name>
        <dbReference type="ChEBI" id="CHEBI:60240"/>
    </ligand>
</feature>